<feature type="repeat" description="WD" evidence="3">
    <location>
        <begin position="774"/>
        <end position="815"/>
    </location>
</feature>
<dbReference type="SUPFAM" id="SSF50978">
    <property type="entry name" value="WD40 repeat-like"/>
    <property type="match status" value="1"/>
</dbReference>
<dbReference type="AlphaFoldDB" id="A0A8H5C9U9"/>
<evidence type="ECO:0000313" key="6">
    <source>
        <dbReference type="EMBL" id="KAF5337774.1"/>
    </source>
</evidence>
<feature type="repeat" description="WD" evidence="3">
    <location>
        <begin position="817"/>
        <end position="858"/>
    </location>
</feature>
<feature type="repeat" description="WD" evidence="3">
    <location>
        <begin position="941"/>
        <end position="982"/>
    </location>
</feature>
<dbReference type="InterPro" id="IPR007111">
    <property type="entry name" value="NACHT_NTPase"/>
</dbReference>
<accession>A0A8H5C9U9</accession>
<dbReference type="InterPro" id="IPR056884">
    <property type="entry name" value="NPHP3-like_N"/>
</dbReference>
<organism evidence="6 7">
    <name type="scientific">Tetrapyrgos nigripes</name>
    <dbReference type="NCBI Taxonomy" id="182062"/>
    <lineage>
        <taxon>Eukaryota</taxon>
        <taxon>Fungi</taxon>
        <taxon>Dikarya</taxon>
        <taxon>Basidiomycota</taxon>
        <taxon>Agaricomycotina</taxon>
        <taxon>Agaricomycetes</taxon>
        <taxon>Agaricomycetidae</taxon>
        <taxon>Agaricales</taxon>
        <taxon>Marasmiineae</taxon>
        <taxon>Marasmiaceae</taxon>
        <taxon>Tetrapyrgos</taxon>
    </lineage>
</organism>
<dbReference type="GO" id="GO:1990234">
    <property type="term" value="C:transferase complex"/>
    <property type="evidence" value="ECO:0007669"/>
    <property type="project" value="UniProtKB-ARBA"/>
</dbReference>
<dbReference type="InterPro" id="IPR015943">
    <property type="entry name" value="WD40/YVTN_repeat-like_dom_sf"/>
</dbReference>
<evidence type="ECO:0000256" key="2">
    <source>
        <dbReference type="ARBA" id="ARBA00022737"/>
    </source>
</evidence>
<evidence type="ECO:0000259" key="5">
    <source>
        <dbReference type="PROSITE" id="PS50837"/>
    </source>
</evidence>
<feature type="repeat" description="WD" evidence="3">
    <location>
        <begin position="860"/>
        <end position="901"/>
    </location>
</feature>
<dbReference type="Proteomes" id="UP000559256">
    <property type="component" value="Unassembled WGS sequence"/>
</dbReference>
<feature type="compositionally biased region" description="Gly residues" evidence="4">
    <location>
        <begin position="1"/>
        <end position="10"/>
    </location>
</feature>
<evidence type="ECO:0000256" key="4">
    <source>
        <dbReference type="SAM" id="MobiDB-lite"/>
    </source>
</evidence>
<dbReference type="SMART" id="SM00320">
    <property type="entry name" value="WD40"/>
    <property type="match status" value="13"/>
</dbReference>
<sequence>MKTFKDGGGQPQAEPVGNPGSLTPSISEAPVAQTPSLSTNNDFGPIVTIPDNSSETRPMSEVLAGQTALSVNMFSHASNFKMQDVTVNNAGRDIIQTTYNNFVTSDGTVQNNQMLQVLKQKLNPITNPVRKTDICMEGTRVEILQELCNWIISGNTSIAWIYGIAGTGKSAIAVSLASKVRGSGKNITLALTFHCVKGQETDNISTLIPTICYRLAQVFPEYGQCLYQNFKDDPSLRGRGIPLFEQLDTFFKPFLMNQIRTSENVVMIVIDGLDECRTSLDRADFLRCLKDISHLSWLKWVITSRPNPEICHEFDKFSKSALTKADLIDDESTTNDLRLLISAKLKVYGQSWISEEEMEDLLVKANGVFIWATTAITFIMEGVNKRNRLNAILDLKPYEGLYFLYEKVLGELFSKQDDLMYLKVVMSAVLALMEPVSVDTLSEMFSVPVELVSSDSVQTGQQVAVQPEGHTGKFVTGEVLSVAYSPDGKYVISASRDKTIRIWNVQTGQQIKCLMGHKDTVRSVVYSPDGRYIISGSDDGTIRLWDAEVGKQIGNSFKHMDQVISVACSPDGTSAVSGSMNGTIRICNIWSGKQEVVPLEGHTRFVKSVAFSSDGKQVISGSYDQTIRIWDTETGHQVGKLEHCYHEVRSVVCSPKDLQCVAVGNSLSGSIITIWDLQTRQQVRKLQGHQNVNSVIYSLDGRFIASGSYDGTIRIWDISDTEQKAVEQLQKHPSTHGVVTSVNFSPDGKHVVSGSEHIIQIWDVQTGQQVGNNLQGHTGSVKSVVYAPDGEHIVSGSHDKTVRIWKVQTQSQLGRPLKGHTDSILSVAFSPDGRNIVSGSTDKTVRIWKVQTRQQLRDPLTGHTNSVLSVNFSADGTHILSGSCDGRVKIWQVQTGQQVAESHFTALWCIDYSLDKKLVVTESRDKTIRIWDVQTGINRELQGSTTSVSAVAFSSDGKRLVSGCYDNAIRIWDLQTYQQIGEPLEGHVSWVNSLAFSADGKYVVSGAWDNTIRVWNIDQSDPSLFPAAFNHHHESQSLFIDSQGWLCTAEPEPKLILWIPPQFRDGFSDLRQILTIPCDAKRAATPVDWSKFVCGDDWTSCWTDNPKHEK</sequence>
<feature type="domain" description="NACHT" evidence="5">
    <location>
        <begin position="157"/>
        <end position="307"/>
    </location>
</feature>
<keyword evidence="2" id="KW-0677">Repeat</keyword>
<feature type="region of interest" description="Disordered" evidence="4">
    <location>
        <begin position="1"/>
        <end position="58"/>
    </location>
</feature>
<feature type="repeat" description="WD" evidence="3">
    <location>
        <begin position="900"/>
        <end position="936"/>
    </location>
</feature>
<evidence type="ECO:0000256" key="3">
    <source>
        <dbReference type="PROSITE-ProRule" id="PRU00221"/>
    </source>
</evidence>
<feature type="repeat" description="WD" evidence="3">
    <location>
        <begin position="599"/>
        <end position="640"/>
    </location>
</feature>
<dbReference type="PROSITE" id="PS00678">
    <property type="entry name" value="WD_REPEATS_1"/>
    <property type="match status" value="5"/>
</dbReference>
<dbReference type="OrthoDB" id="538223at2759"/>
<dbReference type="InterPro" id="IPR011047">
    <property type="entry name" value="Quinoprotein_ADH-like_sf"/>
</dbReference>
<dbReference type="PRINTS" id="PR00320">
    <property type="entry name" value="GPROTEINBRPT"/>
</dbReference>
<dbReference type="InterPro" id="IPR027417">
    <property type="entry name" value="P-loop_NTPase"/>
</dbReference>
<keyword evidence="1 3" id="KW-0853">WD repeat</keyword>
<reference evidence="6 7" key="1">
    <citation type="journal article" date="2020" name="ISME J.">
        <title>Uncovering the hidden diversity of litter-decomposition mechanisms in mushroom-forming fungi.</title>
        <authorList>
            <person name="Floudas D."/>
            <person name="Bentzer J."/>
            <person name="Ahren D."/>
            <person name="Johansson T."/>
            <person name="Persson P."/>
            <person name="Tunlid A."/>
        </authorList>
    </citation>
    <scope>NUCLEOTIDE SEQUENCE [LARGE SCALE GENOMIC DNA]</scope>
    <source>
        <strain evidence="6 7">CBS 291.85</strain>
    </source>
</reference>
<name>A0A8H5C9U9_9AGAR</name>
<dbReference type="InterPro" id="IPR019775">
    <property type="entry name" value="WD40_repeat_CS"/>
</dbReference>
<dbReference type="Gene3D" id="2.130.10.10">
    <property type="entry name" value="YVTN repeat-like/Quinoprotein amine dehydrogenase"/>
    <property type="match status" value="5"/>
</dbReference>
<evidence type="ECO:0000256" key="1">
    <source>
        <dbReference type="ARBA" id="ARBA00022574"/>
    </source>
</evidence>
<feature type="repeat" description="WD" evidence="3">
    <location>
        <begin position="692"/>
        <end position="726"/>
    </location>
</feature>
<dbReference type="SUPFAM" id="SSF52540">
    <property type="entry name" value="P-loop containing nucleoside triphosphate hydrolases"/>
    <property type="match status" value="1"/>
</dbReference>
<keyword evidence="7" id="KW-1185">Reference proteome</keyword>
<dbReference type="SUPFAM" id="SSF50998">
    <property type="entry name" value="Quinoprotein alcohol dehydrogenase-like"/>
    <property type="match status" value="1"/>
</dbReference>
<dbReference type="InterPro" id="IPR036322">
    <property type="entry name" value="WD40_repeat_dom_sf"/>
</dbReference>
<proteinExistence type="predicted"/>
<dbReference type="Pfam" id="PF00400">
    <property type="entry name" value="WD40"/>
    <property type="match status" value="12"/>
</dbReference>
<dbReference type="PANTHER" id="PTHR22847">
    <property type="entry name" value="WD40 REPEAT PROTEIN"/>
    <property type="match status" value="1"/>
</dbReference>
<dbReference type="PROSITE" id="PS50294">
    <property type="entry name" value="WD_REPEATS_REGION"/>
    <property type="match status" value="10"/>
</dbReference>
<dbReference type="InterPro" id="IPR001680">
    <property type="entry name" value="WD40_rpt"/>
</dbReference>
<feature type="repeat" description="WD" evidence="3">
    <location>
        <begin position="984"/>
        <end position="1025"/>
    </location>
</feature>
<dbReference type="PROSITE" id="PS50082">
    <property type="entry name" value="WD_REPEATS_2"/>
    <property type="match status" value="10"/>
</dbReference>
<dbReference type="Gene3D" id="3.40.50.300">
    <property type="entry name" value="P-loop containing nucleotide triphosphate hydrolases"/>
    <property type="match status" value="1"/>
</dbReference>
<feature type="repeat" description="WD" evidence="3">
    <location>
        <begin position="514"/>
        <end position="555"/>
    </location>
</feature>
<dbReference type="Pfam" id="PF24883">
    <property type="entry name" value="NPHP3_N"/>
    <property type="match status" value="1"/>
</dbReference>
<comment type="caution">
    <text evidence="6">The sequence shown here is derived from an EMBL/GenBank/DDBJ whole genome shotgun (WGS) entry which is preliminary data.</text>
</comment>
<dbReference type="CDD" id="cd00200">
    <property type="entry name" value="WD40"/>
    <property type="match status" value="2"/>
</dbReference>
<feature type="compositionally biased region" description="Polar residues" evidence="4">
    <location>
        <begin position="33"/>
        <end position="42"/>
    </location>
</feature>
<protein>
    <recommendedName>
        <fullName evidence="5">NACHT domain-containing protein</fullName>
    </recommendedName>
</protein>
<feature type="repeat" description="WD" evidence="3">
    <location>
        <begin position="479"/>
        <end position="513"/>
    </location>
</feature>
<evidence type="ECO:0000313" key="7">
    <source>
        <dbReference type="Proteomes" id="UP000559256"/>
    </source>
</evidence>
<dbReference type="PANTHER" id="PTHR22847:SF637">
    <property type="entry name" value="WD REPEAT DOMAIN 5B"/>
    <property type="match status" value="1"/>
</dbReference>
<dbReference type="PROSITE" id="PS50837">
    <property type="entry name" value="NACHT"/>
    <property type="match status" value="1"/>
</dbReference>
<dbReference type="EMBL" id="JAACJM010000207">
    <property type="protein sequence ID" value="KAF5337774.1"/>
    <property type="molecule type" value="Genomic_DNA"/>
</dbReference>
<gene>
    <name evidence="6" type="ORF">D9758_016623</name>
</gene>
<dbReference type="InterPro" id="IPR020472">
    <property type="entry name" value="WD40_PAC1"/>
</dbReference>